<organism evidence="3 4">
    <name type="scientific">Zasmidium cellare</name>
    <name type="common">Wine cellar mold</name>
    <name type="synonym">Racodium cellare</name>
    <dbReference type="NCBI Taxonomy" id="395010"/>
    <lineage>
        <taxon>Eukaryota</taxon>
        <taxon>Fungi</taxon>
        <taxon>Dikarya</taxon>
        <taxon>Ascomycota</taxon>
        <taxon>Pezizomycotina</taxon>
        <taxon>Dothideomycetes</taxon>
        <taxon>Dothideomycetidae</taxon>
        <taxon>Mycosphaerellales</taxon>
        <taxon>Mycosphaerellaceae</taxon>
        <taxon>Zasmidium</taxon>
    </lineage>
</organism>
<feature type="region of interest" description="Disordered" evidence="1">
    <location>
        <begin position="149"/>
        <end position="171"/>
    </location>
</feature>
<keyword evidence="4" id="KW-1185">Reference proteome</keyword>
<feature type="domain" description="DUF6604" evidence="2">
    <location>
        <begin position="10"/>
        <end position="280"/>
    </location>
</feature>
<gene>
    <name evidence="3" type="ORF">PRZ48_009883</name>
</gene>
<dbReference type="Proteomes" id="UP001305779">
    <property type="component" value="Unassembled WGS sequence"/>
</dbReference>
<proteinExistence type="predicted"/>
<dbReference type="PANTHER" id="PTHR38795:SF1">
    <property type="entry name" value="DUF6604 DOMAIN-CONTAINING PROTEIN"/>
    <property type="match status" value="1"/>
</dbReference>
<dbReference type="EMBL" id="JAXOVC010000007">
    <property type="protein sequence ID" value="KAK4499370.1"/>
    <property type="molecule type" value="Genomic_DNA"/>
</dbReference>
<dbReference type="Pfam" id="PF20253">
    <property type="entry name" value="DUF6604"/>
    <property type="match status" value="1"/>
</dbReference>
<evidence type="ECO:0000256" key="1">
    <source>
        <dbReference type="SAM" id="MobiDB-lite"/>
    </source>
</evidence>
<feature type="region of interest" description="Disordered" evidence="1">
    <location>
        <begin position="886"/>
        <end position="913"/>
    </location>
</feature>
<comment type="caution">
    <text evidence="3">The sequence shown here is derived from an EMBL/GenBank/DDBJ whole genome shotgun (WGS) entry which is preliminary data.</text>
</comment>
<evidence type="ECO:0000313" key="3">
    <source>
        <dbReference type="EMBL" id="KAK4499370.1"/>
    </source>
</evidence>
<sequence length="913" mass="102939">MSSPLADLYRRYKIGTKHVEQWLTDLANRELHLRGTSVCKAINAFPENTAAPSEPEKLSTKQLIAVTDQIVESAVSRGKAPADLNSTIIVLEDVIHGRREYGIWHQLRAGDNKDDIYDRETASHEHFVDVLSEILTRLKEIQSVCQQPFKKQRGGKKNGGKAKKESKQATPTIDADDIEGVVRSCVYRDSETEEARLDSLADDMNDISVKEPTTKPPASVKVELQRPEDEDEFALWCFLKECHTVRLYLRSIWQEYYAGELSLLVAAEVTESGFIMISRAAWRFTLDYPRLASFDQVADRLQIRAQMRGSEVESFAFEDRSNANDSLNTGEALDMLCFPAFAALHALKQALRALRDNAQDTDELCELSDSCHFLNVKMLTALLEMLEMPNRLFKLMSDGKNFDFFTVVFLARMHTEKTQLFIDEVMQYQLYMDIVDFQKGLTPGFQTLCTVRDYVQDSALLYETQAPPMMEACGVKYDGASTYRHAALEFIQDVLFKHPDDDEKRLLVRGPAARNLPYIAELCGNFPVLCGRASNYLLRQNHVDGVLACRQHPLVMALAHLYRASLEAGLLHRRWKDMDLVIDVLGPVNLGFIGTLGSHTTIIVSARRFGMAFGIPAAEYSKEHRNRQHKRATARLPLPQTDHVAKEKDKTDLPKSPCTNAMLQRHKTGEMLGLNEPQSISYAIERMTRDILSDSSIVVDDDACKQWAASKTLDITTLLKVLKKQMIEEENLCCFDLHCFSVQAGRRLSAIRDEFGPSVAASRARQGLSRDFNMVEMVDEILWASVGNPSQSSLLGRVAIGLDAMIQKHDSELLEAGAMFAERLKLKDDNDEHPYSSKPQTSVLEGIPGMAMTGSEVKLIFQKLPPDEKQARLRKVYVEMAAEYEKLEQSSETKGWRNPLESRSHEKTPSPSG</sequence>
<protein>
    <recommendedName>
        <fullName evidence="2">DUF6604 domain-containing protein</fullName>
    </recommendedName>
</protein>
<evidence type="ECO:0000313" key="4">
    <source>
        <dbReference type="Proteomes" id="UP001305779"/>
    </source>
</evidence>
<dbReference type="PANTHER" id="PTHR38795">
    <property type="entry name" value="DUF6604 DOMAIN-CONTAINING PROTEIN"/>
    <property type="match status" value="1"/>
</dbReference>
<reference evidence="3 4" key="1">
    <citation type="journal article" date="2023" name="G3 (Bethesda)">
        <title>A chromosome-level genome assembly of Zasmidium syzygii isolated from banana leaves.</title>
        <authorList>
            <person name="van Westerhoven A.C."/>
            <person name="Mehrabi R."/>
            <person name="Talebi R."/>
            <person name="Steentjes M.B.F."/>
            <person name="Corcolon B."/>
            <person name="Chong P.A."/>
            <person name="Kema G.H.J."/>
            <person name="Seidl M.F."/>
        </authorList>
    </citation>
    <scope>NUCLEOTIDE SEQUENCE [LARGE SCALE GENOMIC DNA]</scope>
    <source>
        <strain evidence="3 4">P124</strain>
    </source>
</reference>
<accession>A0ABR0ECY7</accession>
<name>A0ABR0ECY7_ZASCE</name>
<feature type="compositionally biased region" description="Basic residues" evidence="1">
    <location>
        <begin position="150"/>
        <end position="161"/>
    </location>
</feature>
<evidence type="ECO:0000259" key="2">
    <source>
        <dbReference type="Pfam" id="PF20253"/>
    </source>
</evidence>
<dbReference type="InterPro" id="IPR046539">
    <property type="entry name" value="DUF6604"/>
</dbReference>